<evidence type="ECO:0000259" key="2">
    <source>
        <dbReference type="Pfam" id="PF03781"/>
    </source>
</evidence>
<dbReference type="PANTHER" id="PTHR23150">
    <property type="entry name" value="SULFATASE MODIFYING FACTOR 1, 2"/>
    <property type="match status" value="1"/>
</dbReference>
<dbReference type="GO" id="GO:0120147">
    <property type="term" value="F:formylglycine-generating oxidase activity"/>
    <property type="evidence" value="ECO:0007669"/>
    <property type="project" value="TreeGrafter"/>
</dbReference>
<feature type="region of interest" description="Disordered" evidence="1">
    <location>
        <begin position="85"/>
        <end position="141"/>
    </location>
</feature>
<dbReference type="InterPro" id="IPR051043">
    <property type="entry name" value="Sulfatase_Mod_Factor_Kinase"/>
</dbReference>
<dbReference type="InterPro" id="IPR042095">
    <property type="entry name" value="SUMF_sf"/>
</dbReference>
<evidence type="ECO:0000313" key="4">
    <source>
        <dbReference type="Proteomes" id="UP000235347"/>
    </source>
</evidence>
<proteinExistence type="predicted"/>
<dbReference type="SUPFAM" id="SSF56436">
    <property type="entry name" value="C-type lectin-like"/>
    <property type="match status" value="1"/>
</dbReference>
<dbReference type="EMBL" id="PNYB01000017">
    <property type="protein sequence ID" value="PMS21046.1"/>
    <property type="molecule type" value="Genomic_DNA"/>
</dbReference>
<protein>
    <recommendedName>
        <fullName evidence="2">Sulfatase-modifying factor enzyme-like domain-containing protein</fullName>
    </recommendedName>
</protein>
<feature type="domain" description="Sulfatase-modifying factor enzyme-like" evidence="2">
    <location>
        <begin position="153"/>
        <end position="378"/>
    </location>
</feature>
<keyword evidence="4" id="KW-1185">Reference proteome</keyword>
<reference evidence="3 4" key="1">
    <citation type="submission" date="2018-01" db="EMBL/GenBank/DDBJ databases">
        <title>Whole genome analyses suggest that Burkholderia sensu lato contains two further novel genera in the rhizoxinica-symbiotica group Mycetohabitans gen. nov., and Trinickia gen. nov.: implications for the evolution of diazotrophy and nodulation in the Burkholderiaceae.</title>
        <authorList>
            <person name="Estrada-de los Santos P."/>
            <person name="Palmer M."/>
            <person name="Chavez-Ramirez B."/>
            <person name="Beukes C."/>
            <person name="Steenkamp E.T."/>
            <person name="Hirsch A.M."/>
            <person name="Manyaka P."/>
            <person name="Maluk M."/>
            <person name="Lafos M."/>
            <person name="Crook M."/>
            <person name="Gross E."/>
            <person name="Simon M.F."/>
            <person name="Bueno dos Reis Junior F."/>
            <person name="Poole P.S."/>
            <person name="Venter S.N."/>
            <person name="James E.K."/>
        </authorList>
    </citation>
    <scope>NUCLEOTIDE SEQUENCE [LARGE SCALE GENOMIC DNA]</scope>
    <source>
        <strain evidence="3 4">GP25-8</strain>
    </source>
</reference>
<dbReference type="Gene3D" id="3.90.1580.10">
    <property type="entry name" value="paralog of FGE (formylglycine-generating enzyme)"/>
    <property type="match status" value="1"/>
</dbReference>
<feature type="compositionally biased region" description="Low complexity" evidence="1">
    <location>
        <begin position="102"/>
        <end position="118"/>
    </location>
</feature>
<dbReference type="Proteomes" id="UP000235347">
    <property type="component" value="Unassembled WGS sequence"/>
</dbReference>
<evidence type="ECO:0000313" key="3">
    <source>
        <dbReference type="EMBL" id="PMS21046.1"/>
    </source>
</evidence>
<organism evidence="3 4">
    <name type="scientific">Trinickia soli</name>
    <dbReference type="NCBI Taxonomy" id="380675"/>
    <lineage>
        <taxon>Bacteria</taxon>
        <taxon>Pseudomonadati</taxon>
        <taxon>Pseudomonadota</taxon>
        <taxon>Betaproteobacteria</taxon>
        <taxon>Burkholderiales</taxon>
        <taxon>Burkholderiaceae</taxon>
        <taxon>Trinickia</taxon>
    </lineage>
</organism>
<evidence type="ECO:0000256" key="1">
    <source>
        <dbReference type="SAM" id="MobiDB-lite"/>
    </source>
</evidence>
<name>A0A2N7VV60_9BURK</name>
<accession>A0A2N7VV60</accession>
<dbReference type="AlphaFoldDB" id="A0A2N7VV60"/>
<sequence>MRRRLIPFCLTVFIVAIWTGWTGWPGRVSAGLLPQNTQEQYELTFWDSIKDSRNAGDYEAYLKAYPNGRFVPLAKARIAQLRTGASGTPAAPARTPVPPASMPASATAPAAHAVAPAAQPAPAPAPAPAPKPGASPPIRSSSAVHEIQDCAACPTLIAITPGSFTMGNNKDDPSEKPAHPVRIATAYALGKYPVTVGQWNACVAAGACQRVPDTSDPGPNAPIHNVSWDDAAQYVKWLTKASGKRYRLPTEAEWEYAARGGTTTRYWWGDDMMKGKVNCKDCGPPWRAEGPDNVGSFAPNPFGLYDMAGGVWEWVSDCWHSSYKGAPTDGRSWEDAYCQSRVIRGGSWLDGQGYMLTSTRFKYDQSVRYTANGFRVARDMP</sequence>
<dbReference type="PANTHER" id="PTHR23150:SF35">
    <property type="entry name" value="BLL6746 PROTEIN"/>
    <property type="match status" value="1"/>
</dbReference>
<dbReference type="InterPro" id="IPR016187">
    <property type="entry name" value="CTDL_fold"/>
</dbReference>
<dbReference type="Pfam" id="PF03781">
    <property type="entry name" value="FGE-sulfatase"/>
    <property type="match status" value="1"/>
</dbReference>
<dbReference type="InterPro" id="IPR005532">
    <property type="entry name" value="SUMF_dom"/>
</dbReference>
<gene>
    <name evidence="3" type="ORF">C0Z19_19370</name>
</gene>
<feature type="compositionally biased region" description="Pro residues" evidence="1">
    <location>
        <begin position="119"/>
        <end position="135"/>
    </location>
</feature>
<comment type="caution">
    <text evidence="3">The sequence shown here is derived from an EMBL/GenBank/DDBJ whole genome shotgun (WGS) entry which is preliminary data.</text>
</comment>